<dbReference type="SUPFAM" id="SSF50729">
    <property type="entry name" value="PH domain-like"/>
    <property type="match status" value="1"/>
</dbReference>
<dbReference type="EnsemblMetazoa" id="CLYHEMT021144.1">
    <property type="protein sequence ID" value="CLYHEMP021144.1"/>
    <property type="gene ID" value="CLYHEMG021144"/>
</dbReference>
<accession>A0A7M6DPZ4</accession>
<feature type="region of interest" description="Disordered" evidence="1">
    <location>
        <begin position="180"/>
        <end position="239"/>
    </location>
</feature>
<protein>
    <recommendedName>
        <fullName evidence="2">PH domain-containing protein</fullName>
    </recommendedName>
</protein>
<dbReference type="AlphaFoldDB" id="A0A7M6DPZ4"/>
<dbReference type="Gene3D" id="2.30.29.30">
    <property type="entry name" value="Pleckstrin-homology domain (PH domain)/Phosphotyrosine-binding domain (PTB)"/>
    <property type="match status" value="1"/>
</dbReference>
<feature type="compositionally biased region" description="Basic and acidic residues" evidence="1">
    <location>
        <begin position="210"/>
        <end position="221"/>
    </location>
</feature>
<dbReference type="RefSeq" id="XP_066923896.1">
    <property type="nucleotide sequence ID" value="XM_067067795.1"/>
</dbReference>
<dbReference type="InterPro" id="IPR011993">
    <property type="entry name" value="PH-like_dom_sf"/>
</dbReference>
<dbReference type="Proteomes" id="UP000594262">
    <property type="component" value="Unplaced"/>
</dbReference>
<evidence type="ECO:0000256" key="1">
    <source>
        <dbReference type="SAM" id="MobiDB-lite"/>
    </source>
</evidence>
<feature type="region of interest" description="Disordered" evidence="1">
    <location>
        <begin position="251"/>
        <end position="310"/>
    </location>
</feature>
<dbReference type="GeneID" id="136811176"/>
<dbReference type="SMART" id="SM00233">
    <property type="entry name" value="PH"/>
    <property type="match status" value="1"/>
</dbReference>
<dbReference type="OrthoDB" id="6038197at2759"/>
<dbReference type="PROSITE" id="PS50003">
    <property type="entry name" value="PH_DOMAIN"/>
    <property type="match status" value="1"/>
</dbReference>
<evidence type="ECO:0000313" key="4">
    <source>
        <dbReference type="Proteomes" id="UP000594262"/>
    </source>
</evidence>
<evidence type="ECO:0000313" key="3">
    <source>
        <dbReference type="EnsemblMetazoa" id="CLYHEMP021144.1"/>
    </source>
</evidence>
<feature type="compositionally biased region" description="Polar residues" evidence="1">
    <location>
        <begin position="222"/>
        <end position="236"/>
    </location>
</feature>
<name>A0A7M6DPZ4_9CNID</name>
<evidence type="ECO:0000259" key="2">
    <source>
        <dbReference type="PROSITE" id="PS50003"/>
    </source>
</evidence>
<feature type="domain" description="PH" evidence="2">
    <location>
        <begin position="19"/>
        <end position="170"/>
    </location>
</feature>
<reference evidence="3" key="1">
    <citation type="submission" date="2021-01" db="UniProtKB">
        <authorList>
            <consortium name="EnsemblMetazoa"/>
        </authorList>
    </citation>
    <scope>IDENTIFICATION</scope>
</reference>
<sequence length="381" mass="43464">MTTRKSSDSKWYSPMCHEEVLMKGMVVKSPPFPKMNNESSYKERWMELVRVDAPDVRRVTDQHVSTSENKRTFSQGRRVSATSMVEESQTSTFFLRYWESEEHKIKGKQMSKDPIELKKTFSVVEQAHPRFPDKYPNTFALNTTGRNYFFNAPNEEMEHKWYEQISWAIKNAETKYDSVIIPDEQTTKPNRQSLRIRKNSAQPRESSVIEEPRQKIADHSHGNPNNKTRRSSSIDSGTVPDMEITKHYVQMTSPSNGHSPTLPPNGKHEYVNTHDRSDSIGKADPSKGLRRSPPLNGRPRIPSLDLKPQRSVSFDGNNNCIITPTSPTAEPIYSELVPSSTFTFFDVTIEFPAGSKISYCSDGMTLITEKLKVSLSKLSHV</sequence>
<feature type="compositionally biased region" description="Basic and acidic residues" evidence="1">
    <location>
        <begin position="266"/>
        <end position="287"/>
    </location>
</feature>
<feature type="compositionally biased region" description="Polar residues" evidence="1">
    <location>
        <begin position="187"/>
        <end position="205"/>
    </location>
</feature>
<dbReference type="InterPro" id="IPR001849">
    <property type="entry name" value="PH_domain"/>
</dbReference>
<organism evidence="3 4">
    <name type="scientific">Clytia hemisphaerica</name>
    <dbReference type="NCBI Taxonomy" id="252671"/>
    <lineage>
        <taxon>Eukaryota</taxon>
        <taxon>Metazoa</taxon>
        <taxon>Cnidaria</taxon>
        <taxon>Hydrozoa</taxon>
        <taxon>Hydroidolina</taxon>
        <taxon>Leptothecata</taxon>
        <taxon>Obeliida</taxon>
        <taxon>Clytiidae</taxon>
        <taxon>Clytia</taxon>
    </lineage>
</organism>
<proteinExistence type="predicted"/>
<keyword evidence="4" id="KW-1185">Reference proteome</keyword>